<dbReference type="AlphaFoldDB" id="A0AA93B6X7"/>
<evidence type="ECO:0000313" key="3">
    <source>
        <dbReference type="EMBL" id="RGL54829.1"/>
    </source>
</evidence>
<accession>A0AA93B6X7</accession>
<keyword evidence="2" id="KW-0812">Transmembrane</keyword>
<proteinExistence type="predicted"/>
<evidence type="ECO:0000256" key="2">
    <source>
        <dbReference type="SAM" id="Phobius"/>
    </source>
</evidence>
<gene>
    <name evidence="3" type="ORF">DXC61_14325</name>
</gene>
<keyword evidence="2" id="KW-1133">Transmembrane helix</keyword>
<feature type="coiled-coil region" evidence="1">
    <location>
        <begin position="114"/>
        <end position="141"/>
    </location>
</feature>
<organism evidence="3 4">
    <name type="scientific">Segatella copri</name>
    <dbReference type="NCBI Taxonomy" id="165179"/>
    <lineage>
        <taxon>Bacteria</taxon>
        <taxon>Pseudomonadati</taxon>
        <taxon>Bacteroidota</taxon>
        <taxon>Bacteroidia</taxon>
        <taxon>Bacteroidales</taxon>
        <taxon>Prevotellaceae</taxon>
        <taxon>Segatella</taxon>
    </lineage>
</organism>
<comment type="caution">
    <text evidence="3">The sequence shown here is derived from an EMBL/GenBank/DDBJ whole genome shotgun (WGS) entry which is preliminary data.</text>
</comment>
<keyword evidence="2" id="KW-0472">Membrane</keyword>
<keyword evidence="1" id="KW-0175">Coiled coil</keyword>
<protein>
    <submittedName>
        <fullName evidence="3">Uncharacterized protein</fullName>
    </submittedName>
</protein>
<dbReference type="PROSITE" id="PS51257">
    <property type="entry name" value="PROKAR_LIPOPROTEIN"/>
    <property type="match status" value="1"/>
</dbReference>
<feature type="transmembrane region" description="Helical" evidence="2">
    <location>
        <begin position="12"/>
        <end position="34"/>
    </location>
</feature>
<sequence>MERKEQTGHICRWMALGIMTAIVIVGCTIVIGLFEWRDRKEIECRNAELHQWRKNVHDLNLHITELSLLGEMVADWDSTDVNEYHSLRLEVDSMLEGIAGICPKEDSDTICRLLAEKEQLLRDIKDAMQDLNATQEKLTAEVPRIVEQNKTESKRLSAMPQQAKPKKRGFFSRLFGKKENAVTTGNRLTQTEKMLTNLNQTVVAKHHQQSRKVVEILDSLGNRNEGINKQLQKVISIADENVDKGIKVRERQIADLEGNYTYYYIGMIGSIVR</sequence>
<dbReference type="Proteomes" id="UP000261187">
    <property type="component" value="Unassembled WGS sequence"/>
</dbReference>
<evidence type="ECO:0000313" key="4">
    <source>
        <dbReference type="Proteomes" id="UP000261187"/>
    </source>
</evidence>
<reference evidence="3 4" key="1">
    <citation type="submission" date="2018-08" db="EMBL/GenBank/DDBJ databases">
        <title>A genome reference for cultivated species of the human gut microbiota.</title>
        <authorList>
            <person name="Zou Y."/>
            <person name="Xue W."/>
            <person name="Luo G."/>
        </authorList>
    </citation>
    <scope>NUCLEOTIDE SEQUENCE [LARGE SCALE GENOMIC DNA]</scope>
    <source>
        <strain evidence="3 4">TF06-40</strain>
    </source>
</reference>
<dbReference type="RefSeq" id="WP_117695709.1">
    <property type="nucleotide sequence ID" value="NZ_QSSA01000046.1"/>
</dbReference>
<name>A0AA93B6X7_9BACT</name>
<evidence type="ECO:0000256" key="1">
    <source>
        <dbReference type="SAM" id="Coils"/>
    </source>
</evidence>
<dbReference type="EMBL" id="QSSA01000046">
    <property type="protein sequence ID" value="RGL54829.1"/>
    <property type="molecule type" value="Genomic_DNA"/>
</dbReference>